<dbReference type="InterPro" id="IPR004477">
    <property type="entry name" value="ComEC_N"/>
</dbReference>
<evidence type="ECO:0000256" key="6">
    <source>
        <dbReference type="SAM" id="Phobius"/>
    </source>
</evidence>
<accession>A0A7C9F8F5</accession>
<evidence type="ECO:0000259" key="8">
    <source>
        <dbReference type="Pfam" id="PF13567"/>
    </source>
</evidence>
<evidence type="ECO:0000313" key="9">
    <source>
        <dbReference type="EMBL" id="MPR36406.1"/>
    </source>
</evidence>
<dbReference type="RefSeq" id="WP_152764273.1">
    <property type="nucleotide sequence ID" value="NZ_WHLY01000002.1"/>
</dbReference>
<evidence type="ECO:0000256" key="2">
    <source>
        <dbReference type="ARBA" id="ARBA00022475"/>
    </source>
</evidence>
<comment type="subcellular location">
    <subcellularLocation>
        <location evidence="1">Cell membrane</location>
        <topology evidence="1">Multi-pass membrane protein</topology>
    </subcellularLocation>
</comment>
<gene>
    <name evidence="9" type="ORF">GBK04_24460</name>
</gene>
<name>A0A7C9F8F5_9BACT</name>
<evidence type="ECO:0000259" key="7">
    <source>
        <dbReference type="Pfam" id="PF03772"/>
    </source>
</evidence>
<proteinExistence type="predicted"/>
<evidence type="ECO:0000256" key="1">
    <source>
        <dbReference type="ARBA" id="ARBA00004651"/>
    </source>
</evidence>
<feature type="transmembrane region" description="Helical" evidence="6">
    <location>
        <begin position="30"/>
        <end position="50"/>
    </location>
</feature>
<keyword evidence="4 6" id="KW-1133">Transmembrane helix</keyword>
<feature type="domain" description="DUF4131" evidence="8">
    <location>
        <begin position="34"/>
        <end position="190"/>
    </location>
</feature>
<dbReference type="PANTHER" id="PTHR30619:SF1">
    <property type="entry name" value="RECOMBINATION PROTEIN 2"/>
    <property type="match status" value="1"/>
</dbReference>
<feature type="transmembrane region" description="Helical" evidence="6">
    <location>
        <begin position="424"/>
        <end position="447"/>
    </location>
</feature>
<dbReference type="PANTHER" id="PTHR30619">
    <property type="entry name" value="DNA INTERNALIZATION/COMPETENCE PROTEIN COMEC/REC2"/>
    <property type="match status" value="1"/>
</dbReference>
<dbReference type="NCBIfam" id="TIGR00360">
    <property type="entry name" value="ComEC_N-term"/>
    <property type="match status" value="1"/>
</dbReference>
<keyword evidence="3 6" id="KW-0812">Transmembrane</keyword>
<dbReference type="InterPro" id="IPR025405">
    <property type="entry name" value="DUF4131"/>
</dbReference>
<dbReference type="EMBL" id="WHLY01000002">
    <property type="protein sequence ID" value="MPR36406.1"/>
    <property type="molecule type" value="Genomic_DNA"/>
</dbReference>
<comment type="caution">
    <text evidence="9">The sequence shown here is derived from an EMBL/GenBank/DDBJ whole genome shotgun (WGS) entry which is preliminary data.</text>
</comment>
<feature type="transmembrane region" description="Helical" evidence="6">
    <location>
        <begin position="392"/>
        <end position="412"/>
    </location>
</feature>
<evidence type="ECO:0000256" key="4">
    <source>
        <dbReference type="ARBA" id="ARBA00022989"/>
    </source>
</evidence>
<evidence type="ECO:0000313" key="10">
    <source>
        <dbReference type="Proteomes" id="UP000479293"/>
    </source>
</evidence>
<evidence type="ECO:0000256" key="3">
    <source>
        <dbReference type="ARBA" id="ARBA00022692"/>
    </source>
</evidence>
<dbReference type="Pfam" id="PF13567">
    <property type="entry name" value="DUF4131"/>
    <property type="match status" value="1"/>
</dbReference>
<feature type="transmembrane region" description="Helical" evidence="6">
    <location>
        <begin position="511"/>
        <end position="528"/>
    </location>
</feature>
<feature type="transmembrane region" description="Helical" evidence="6">
    <location>
        <begin position="62"/>
        <end position="83"/>
    </location>
</feature>
<protein>
    <submittedName>
        <fullName evidence="9">DUF4131 domain-containing protein</fullName>
    </submittedName>
</protein>
<dbReference type="InterPro" id="IPR052159">
    <property type="entry name" value="Competence_DNA_uptake"/>
</dbReference>
<dbReference type="Pfam" id="PF03772">
    <property type="entry name" value="Competence"/>
    <property type="match status" value="1"/>
</dbReference>
<keyword evidence="10" id="KW-1185">Reference proteome</keyword>
<dbReference type="Proteomes" id="UP000479293">
    <property type="component" value="Unassembled WGS sequence"/>
</dbReference>
<feature type="domain" description="ComEC/Rec2-related protein" evidence="7">
    <location>
        <begin position="235"/>
        <end position="505"/>
    </location>
</feature>
<feature type="transmembrane region" description="Helical" evidence="6">
    <location>
        <begin position="487"/>
        <end position="504"/>
    </location>
</feature>
<keyword evidence="2" id="KW-1003">Cell membrane</keyword>
<dbReference type="GO" id="GO:0005886">
    <property type="term" value="C:plasma membrane"/>
    <property type="evidence" value="ECO:0007669"/>
    <property type="project" value="UniProtKB-SubCell"/>
</dbReference>
<sequence>MYPTQPFVRFLIPLVGGILGTIFLNDRHWLLPGSLSFFLSGLLVVCWVAIRLAPRYRLGTSGFVFFALFCLGILAATLKYSAFQKQISQVENREYDAYVLEVRSLGEKRKASVRYDAQLTSLRVNGEWQQTDARVIVSTEERKNLLSPGTRILIKGRPLSRPARPLNPNEFDYQKYLERKGVAWTVFLPEGTYAQLPSIPAKSLAMWATRFSEWADTELRTHIKTDASYGLVKAMVLARRDDLGADLLNSYIQAGAVHILAVSGLHVGVLFLLLSWVLGDLRKHQKGRFLYLGLIIGFISFYALITGLSPSVVRASLMCVTFAVSQTFRRTHDGVNTLAISAFIILLFDPLALFAVGFQLSYAAVLGILLFYPLVKETVDSKYRVIKWVGQITLVSLAAQVFTFPISIYYFHQFPSYFLLVNPFVISLTPILIYSAIAILAFSWIGWSQLNDLLALWTDGVAKAMNYVVQWPRLLPHYLLENLDFDFLELCFLMIAMLVLYQLLKSRNYTYLRLFFVMCLLFCTYATARSLNQFTSSRLIIHAVSKHTVLSISEGQKGYVIADPEFKTDSLAYNFHLKNYFITHGIATVQFLELPNKALSRPVRIDYIHYPIVFDSSVPAHEKGLTILREKRFPRMSSLATYPNSLFVVSQELGFKTKNQWLNLLDRSGNRVVDPSESGALEVP</sequence>
<dbReference type="AlphaFoldDB" id="A0A7C9F8F5"/>
<feature type="transmembrane region" description="Helical" evidence="6">
    <location>
        <begin position="256"/>
        <end position="277"/>
    </location>
</feature>
<organism evidence="9 10">
    <name type="scientific">Salmonirosea aquatica</name>
    <dbReference type="NCBI Taxonomy" id="2654236"/>
    <lineage>
        <taxon>Bacteria</taxon>
        <taxon>Pseudomonadati</taxon>
        <taxon>Bacteroidota</taxon>
        <taxon>Cytophagia</taxon>
        <taxon>Cytophagales</taxon>
        <taxon>Spirosomataceae</taxon>
        <taxon>Salmonirosea</taxon>
    </lineage>
</organism>
<feature type="transmembrane region" description="Helical" evidence="6">
    <location>
        <begin position="7"/>
        <end position="24"/>
    </location>
</feature>
<evidence type="ECO:0000256" key="5">
    <source>
        <dbReference type="ARBA" id="ARBA00023136"/>
    </source>
</evidence>
<feature type="transmembrane region" description="Helical" evidence="6">
    <location>
        <begin position="289"/>
        <end position="305"/>
    </location>
</feature>
<feature type="transmembrane region" description="Helical" evidence="6">
    <location>
        <begin position="340"/>
        <end position="372"/>
    </location>
</feature>
<reference evidence="9 10" key="1">
    <citation type="submission" date="2019-10" db="EMBL/GenBank/DDBJ databases">
        <title>Draft Genome Sequence of Cytophagaceae sp. SJW1-29.</title>
        <authorList>
            <person name="Choi A."/>
        </authorList>
    </citation>
    <scope>NUCLEOTIDE SEQUENCE [LARGE SCALE GENOMIC DNA]</scope>
    <source>
        <strain evidence="9 10">SJW1-29</strain>
    </source>
</reference>
<keyword evidence="5 6" id="KW-0472">Membrane</keyword>